<keyword evidence="13" id="KW-0611">Plant defense</keyword>
<reference evidence="22 23" key="1">
    <citation type="journal article" date="2018" name="Mol. Plant">
        <title>The genome of Artemisia annua provides insight into the evolution of Asteraceae family and artemisinin biosynthesis.</title>
        <authorList>
            <person name="Shen Q."/>
            <person name="Zhang L."/>
            <person name="Liao Z."/>
            <person name="Wang S."/>
            <person name="Yan T."/>
            <person name="Shi P."/>
            <person name="Liu M."/>
            <person name="Fu X."/>
            <person name="Pan Q."/>
            <person name="Wang Y."/>
            <person name="Lv Z."/>
            <person name="Lu X."/>
            <person name="Zhang F."/>
            <person name="Jiang W."/>
            <person name="Ma Y."/>
            <person name="Chen M."/>
            <person name="Hao X."/>
            <person name="Li L."/>
            <person name="Tang Y."/>
            <person name="Lv G."/>
            <person name="Zhou Y."/>
            <person name="Sun X."/>
            <person name="Brodelius P.E."/>
            <person name="Rose J.K.C."/>
            <person name="Tang K."/>
        </authorList>
    </citation>
    <scope>NUCLEOTIDE SEQUENCE [LARGE SCALE GENOMIC DNA]</scope>
    <source>
        <strain evidence="23">cv. Huhao1</strain>
        <tissue evidence="22">Leaf</tissue>
    </source>
</reference>
<dbReference type="Proteomes" id="UP000245207">
    <property type="component" value="Unassembled WGS sequence"/>
</dbReference>
<dbReference type="Pfam" id="PF00069">
    <property type="entry name" value="Pkinase"/>
    <property type="match status" value="1"/>
</dbReference>
<dbReference type="InterPro" id="IPR044974">
    <property type="entry name" value="Disease_R_plants"/>
</dbReference>
<evidence type="ECO:0000256" key="9">
    <source>
        <dbReference type="ARBA" id="ARBA00022729"/>
    </source>
</evidence>
<keyword evidence="16" id="KW-0472">Membrane</keyword>
<evidence type="ECO:0000256" key="6">
    <source>
        <dbReference type="ARBA" id="ARBA00022614"/>
    </source>
</evidence>
<comment type="caution">
    <text evidence="22">The sequence shown here is derived from an EMBL/GenBank/DDBJ whole genome shotgun (WGS) entry which is preliminary data.</text>
</comment>
<dbReference type="InterPro" id="IPR000719">
    <property type="entry name" value="Prot_kinase_dom"/>
</dbReference>
<keyword evidence="5" id="KW-0723">Serine/threonine-protein kinase</keyword>
<dbReference type="GO" id="GO:0004674">
    <property type="term" value="F:protein serine/threonine kinase activity"/>
    <property type="evidence" value="ECO:0007669"/>
    <property type="project" value="UniProtKB-KW"/>
</dbReference>
<dbReference type="FunFam" id="1.10.510.10:FF:000240">
    <property type="entry name" value="Lectin-domain containing receptor kinase A4.3"/>
    <property type="match status" value="1"/>
</dbReference>
<dbReference type="PROSITE" id="PS00107">
    <property type="entry name" value="PROTEIN_KINASE_ATP"/>
    <property type="match status" value="1"/>
</dbReference>
<dbReference type="InterPro" id="IPR002182">
    <property type="entry name" value="NB-ARC"/>
</dbReference>
<evidence type="ECO:0000256" key="16">
    <source>
        <dbReference type="ARBA" id="ARBA00023136"/>
    </source>
</evidence>
<keyword evidence="6" id="KW-0433">Leucine-rich repeat</keyword>
<keyword evidence="10" id="KW-0677">Repeat</keyword>
<keyword evidence="14 19" id="KW-0067">ATP-binding</keyword>
<dbReference type="Gene3D" id="3.40.50.300">
    <property type="entry name" value="P-loop containing nucleotide triphosphate hydrolases"/>
    <property type="match status" value="1"/>
</dbReference>
<dbReference type="SMART" id="SM00220">
    <property type="entry name" value="S_TKc"/>
    <property type="match status" value="1"/>
</dbReference>
<dbReference type="GO" id="GO:0043531">
    <property type="term" value="F:ADP binding"/>
    <property type="evidence" value="ECO:0007669"/>
    <property type="project" value="InterPro"/>
</dbReference>
<gene>
    <name evidence="22" type="ORF">CTI12_AA047870</name>
</gene>
<evidence type="ECO:0000256" key="4">
    <source>
        <dbReference type="ARBA" id="ARBA00022475"/>
    </source>
</evidence>
<keyword evidence="11 19" id="KW-0547">Nucleotide-binding</keyword>
<dbReference type="EMBL" id="PKPP01000383">
    <property type="protein sequence ID" value="PWA93462.1"/>
    <property type="molecule type" value="Genomic_DNA"/>
</dbReference>
<comment type="similarity">
    <text evidence="3">In the C-terminal section; belongs to the protein kinase superfamily. Ser/Thr protein kinase family.</text>
</comment>
<comment type="subcellular location">
    <subcellularLocation>
        <location evidence="1">Cell membrane</location>
        <topology evidence="1">Single-pass type I membrane protein</topology>
    </subcellularLocation>
</comment>
<evidence type="ECO:0000256" key="18">
    <source>
        <dbReference type="ARBA" id="ARBA00023180"/>
    </source>
</evidence>
<evidence type="ECO:0000256" key="13">
    <source>
        <dbReference type="ARBA" id="ARBA00022821"/>
    </source>
</evidence>
<dbReference type="Gene3D" id="3.80.10.10">
    <property type="entry name" value="Ribonuclease Inhibitor"/>
    <property type="match status" value="2"/>
</dbReference>
<comment type="similarity">
    <text evidence="2">In the N-terminal section; belongs to the leguminous lectin family.</text>
</comment>
<evidence type="ECO:0000256" key="2">
    <source>
        <dbReference type="ARBA" id="ARBA00008536"/>
    </source>
</evidence>
<dbReference type="PROSITE" id="PS00108">
    <property type="entry name" value="PROTEIN_KINASE_ST"/>
    <property type="match status" value="1"/>
</dbReference>
<evidence type="ECO:0000313" key="23">
    <source>
        <dbReference type="Proteomes" id="UP000245207"/>
    </source>
</evidence>
<dbReference type="Pfam" id="PF00931">
    <property type="entry name" value="NB-ARC"/>
    <property type="match status" value="1"/>
</dbReference>
<dbReference type="InterPro" id="IPR036390">
    <property type="entry name" value="WH_DNA-bd_sf"/>
</dbReference>
<dbReference type="Gene3D" id="3.30.200.20">
    <property type="entry name" value="Phosphorylase Kinase, domain 1"/>
    <property type="match status" value="1"/>
</dbReference>
<feature type="binding site" evidence="19">
    <location>
        <position position="1333"/>
    </location>
    <ligand>
        <name>ATP</name>
        <dbReference type="ChEBI" id="CHEBI:30616"/>
    </ligand>
</feature>
<evidence type="ECO:0000256" key="17">
    <source>
        <dbReference type="ARBA" id="ARBA00023170"/>
    </source>
</evidence>
<evidence type="ECO:0000259" key="21">
    <source>
        <dbReference type="PROSITE" id="PS50104"/>
    </source>
</evidence>
<feature type="domain" description="TIR" evidence="21">
    <location>
        <begin position="40"/>
        <end position="201"/>
    </location>
</feature>
<keyword evidence="8" id="KW-0812">Transmembrane</keyword>
<dbReference type="SUPFAM" id="SSF52058">
    <property type="entry name" value="L domain-like"/>
    <property type="match status" value="1"/>
</dbReference>
<dbReference type="InterPro" id="IPR000157">
    <property type="entry name" value="TIR_dom"/>
</dbReference>
<dbReference type="SMART" id="SM00255">
    <property type="entry name" value="TIR"/>
    <property type="match status" value="1"/>
</dbReference>
<protein>
    <submittedName>
        <fullName evidence="22">Toll/interleukin-1 receptor (TIR) domain-containing protein</fullName>
    </submittedName>
</protein>
<keyword evidence="15" id="KW-1133">Transmembrane helix</keyword>
<dbReference type="SUPFAM" id="SSF46785">
    <property type="entry name" value="Winged helix' DNA-binding domain"/>
    <property type="match status" value="1"/>
</dbReference>
<dbReference type="FunFam" id="3.30.200.20:FF:000039">
    <property type="entry name" value="receptor-like protein kinase FERONIA"/>
    <property type="match status" value="1"/>
</dbReference>
<organism evidence="22 23">
    <name type="scientific">Artemisia annua</name>
    <name type="common">Sweet wormwood</name>
    <dbReference type="NCBI Taxonomy" id="35608"/>
    <lineage>
        <taxon>Eukaryota</taxon>
        <taxon>Viridiplantae</taxon>
        <taxon>Streptophyta</taxon>
        <taxon>Embryophyta</taxon>
        <taxon>Tracheophyta</taxon>
        <taxon>Spermatophyta</taxon>
        <taxon>Magnoliopsida</taxon>
        <taxon>eudicotyledons</taxon>
        <taxon>Gunneridae</taxon>
        <taxon>Pentapetalae</taxon>
        <taxon>asterids</taxon>
        <taxon>campanulids</taxon>
        <taxon>Asterales</taxon>
        <taxon>Asteraceae</taxon>
        <taxon>Asteroideae</taxon>
        <taxon>Anthemideae</taxon>
        <taxon>Artemisiinae</taxon>
        <taxon>Artemisia</taxon>
    </lineage>
</organism>
<keyword evidence="12" id="KW-0418">Kinase</keyword>
<dbReference type="Pfam" id="PF01582">
    <property type="entry name" value="TIR"/>
    <property type="match status" value="1"/>
</dbReference>
<dbReference type="SUPFAM" id="SSF56112">
    <property type="entry name" value="Protein kinase-like (PK-like)"/>
    <property type="match status" value="1"/>
</dbReference>
<keyword evidence="18" id="KW-0325">Glycoprotein</keyword>
<dbReference type="GO" id="GO:0005524">
    <property type="term" value="F:ATP binding"/>
    <property type="evidence" value="ECO:0007669"/>
    <property type="project" value="UniProtKB-UniRule"/>
</dbReference>
<dbReference type="Pfam" id="PF23282">
    <property type="entry name" value="WHD_ROQ1"/>
    <property type="match status" value="1"/>
</dbReference>
<evidence type="ECO:0000256" key="1">
    <source>
        <dbReference type="ARBA" id="ARBA00004251"/>
    </source>
</evidence>
<dbReference type="OrthoDB" id="4062651at2759"/>
<dbReference type="GO" id="GO:0007165">
    <property type="term" value="P:signal transduction"/>
    <property type="evidence" value="ECO:0007669"/>
    <property type="project" value="InterPro"/>
</dbReference>
<keyword evidence="17 22" id="KW-0675">Receptor</keyword>
<evidence type="ECO:0000256" key="10">
    <source>
        <dbReference type="ARBA" id="ARBA00022737"/>
    </source>
</evidence>
<evidence type="ECO:0000256" key="14">
    <source>
        <dbReference type="ARBA" id="ARBA00022840"/>
    </source>
</evidence>
<keyword evidence="4" id="KW-1003">Cell membrane</keyword>
<keyword evidence="9" id="KW-0732">Signal</keyword>
<dbReference type="InterPro" id="IPR042197">
    <property type="entry name" value="Apaf_helical"/>
</dbReference>
<dbReference type="SUPFAM" id="SSF52540">
    <property type="entry name" value="P-loop containing nucleoside triphosphate hydrolases"/>
    <property type="match status" value="1"/>
</dbReference>
<evidence type="ECO:0000313" key="22">
    <source>
        <dbReference type="EMBL" id="PWA93462.1"/>
    </source>
</evidence>
<evidence type="ECO:0000256" key="19">
    <source>
        <dbReference type="PROSITE-ProRule" id="PRU10141"/>
    </source>
</evidence>
<sequence length="1596" mass="183122">MKAGPYIIEKWNLVVEDIVQPYLAIFRHTILMASSEGYVSRYDVFLSFRGDTRHGFTDHLYDNLDRAGVYTFRDNNNIRIGEDLKPEIKSAIRESRASIIVVSELYALSRWCLDELYMILLERKRRNHFVLPIFYHVNPSHVKKREGNFKIEAKVGTKWTEPRVKRWNKALKKIGNMAGKVPSGSEVEFSQQIVKIIKEKLNFVQVYRQPNLVGMDTRDKEINAWLENSDDGEILAIWGMDGGGKSTLAMHIVCSNWHKFESVSILEDIGSRSPEELRQLQEKLIRDITEGKEERTQSVCQGTYLIRKALKTNKAIVVLDNIVTKEQLDKFLGTLIKTGTETDTQIETKTKSKIIITTTEKNASTWFQSTSWRCKEHEIKLLDDVDSLKLLKLHGFKPNAPMDGYEEYAKRALVFCQGNPLALKVWGSSLCCDSSYTSDRRKQYWESMMTSLERQVPFNIQEVLIKSYTSLQQEPLKELFLHIACFFNGKDKDYVEKILEADYNAVSGIVTLTNKCLLSVSPDNKLMMHQLLQEMGRTIVLAESPRLPGDRSRVWRDHESHEVLRKDIGSTKVLGLALDMDILRQQSEKGKKKLSDPVNTVSFEKMKSLKLLQLNELDLEGSYMNIFQDLRWLCWRKFCLKAIPPELDMENLVAIDMSCSKLEVFQPPAVLPLLKILNLTDSHDLLEIRNISRLLNLDTLILENCRKLVCVCDTLRGLTSLATLDISGCDKLCKREQPNSVERIKATLTLFGGRKTEQSSFLLPDSVQRLLLKDCNLESADNFLHFRDQSLLVYLNLANNPFEILPNYTHYEQLLILDLTGCEKLKMLLCLPRNLAELYISNCDSLERVTFELHKYTLQEFRYKGCVNLFEVEDFFQLVPVSKLGDTNLGNMKWLREYQGREVFLVGDGEVTKGRSLCLQMLYEFNIMSISLPDIEKPNRIPVYQYTSEYPKLFFEVPKCSRTIKGLNITFKYTMQGDDDWVWFTKIRTNNGVDLIYNAKVFGRPASDEVGIWLSYWPIGNSLHDGDEVNVDIVVTKGLEIKGCGASLVYTDEEDESDSDEDSNESFVDANDFFEDNNKFYEDYNKSSEDNNENSDILGVDISKFRLSTGMYYLCRNDYSHLMEVGRLSSSWFKNLVGETIDYTEIGGWRKTGRPDQPHRSYTKLKTVGCIIYDPDLKNTQGELYKIEELSKSSLSDKTEEYTSESSKVATKKNTQGELYKIEELSKSSLSDKTEEYTSESSKVATKKNTQEELYKIEELSKSSLSDKTEEYTSESSKVATKYFPKHLKIELEAIKSATNNFDDAQCIGKGGFGKVYKGELVHSKGRSVVALKRLNRTFGQGNVEFLREVIMLSLYKHDNIVSLLGFCNDYDEMILVYEYASKGSLDLYLNDKDLTWVQRLKICIGVARGLAYLHNPGDTQQRVLHRDLKSSNILLDEHWNARITDFGLSKFGPANQIYTFLVTNAVGTIGYCDPSYIETGILTKESDVYSFGVVLFELLCGRLCIGNNRDERQSLIKLVHESYKQNTIDEIIYGNIKDEINPHSLKVFTTIAYQCLKRERKERPVMTEVVNVLERALQLQFAYSGLLFDASLLGY</sequence>
<dbReference type="PRINTS" id="PR00364">
    <property type="entry name" value="DISEASERSIST"/>
</dbReference>
<evidence type="ECO:0000259" key="20">
    <source>
        <dbReference type="PROSITE" id="PS50011"/>
    </source>
</evidence>
<dbReference type="SUPFAM" id="SSF52200">
    <property type="entry name" value="Toll/Interleukin receptor TIR domain"/>
    <property type="match status" value="1"/>
</dbReference>
<dbReference type="Gene3D" id="3.40.50.10140">
    <property type="entry name" value="Toll/interleukin-1 receptor homology (TIR) domain"/>
    <property type="match status" value="1"/>
</dbReference>
<dbReference type="PANTHER" id="PTHR11017">
    <property type="entry name" value="LEUCINE-RICH REPEAT-CONTAINING PROTEIN"/>
    <property type="match status" value="1"/>
</dbReference>
<dbReference type="Gene3D" id="1.10.8.430">
    <property type="entry name" value="Helical domain of apoptotic protease-activating factors"/>
    <property type="match status" value="1"/>
</dbReference>
<keyword evidence="7" id="KW-0808">Transferase</keyword>
<evidence type="ECO:0000256" key="8">
    <source>
        <dbReference type="ARBA" id="ARBA00022692"/>
    </source>
</evidence>
<evidence type="ECO:0000256" key="15">
    <source>
        <dbReference type="ARBA" id="ARBA00022989"/>
    </source>
</evidence>
<accession>A0A2U1Q6A4</accession>
<evidence type="ECO:0000256" key="12">
    <source>
        <dbReference type="ARBA" id="ARBA00022777"/>
    </source>
</evidence>
<dbReference type="InterPro" id="IPR011009">
    <property type="entry name" value="Kinase-like_dom_sf"/>
</dbReference>
<dbReference type="InterPro" id="IPR032675">
    <property type="entry name" value="LRR_dom_sf"/>
</dbReference>
<proteinExistence type="inferred from homology"/>
<dbReference type="InterPro" id="IPR058192">
    <property type="entry name" value="WHD_ROQ1-like"/>
</dbReference>
<dbReference type="GO" id="GO:0005886">
    <property type="term" value="C:plasma membrane"/>
    <property type="evidence" value="ECO:0007669"/>
    <property type="project" value="UniProtKB-SubCell"/>
</dbReference>
<dbReference type="PROSITE" id="PS50011">
    <property type="entry name" value="PROTEIN_KINASE_DOM"/>
    <property type="match status" value="1"/>
</dbReference>
<keyword evidence="23" id="KW-1185">Reference proteome</keyword>
<evidence type="ECO:0000256" key="3">
    <source>
        <dbReference type="ARBA" id="ARBA00010217"/>
    </source>
</evidence>
<evidence type="ECO:0000256" key="11">
    <source>
        <dbReference type="ARBA" id="ARBA00022741"/>
    </source>
</evidence>
<dbReference type="InterPro" id="IPR008271">
    <property type="entry name" value="Ser/Thr_kinase_AS"/>
</dbReference>
<evidence type="ECO:0000256" key="7">
    <source>
        <dbReference type="ARBA" id="ARBA00022679"/>
    </source>
</evidence>
<dbReference type="PROSITE" id="PS50104">
    <property type="entry name" value="TIR"/>
    <property type="match status" value="1"/>
</dbReference>
<evidence type="ECO:0000256" key="5">
    <source>
        <dbReference type="ARBA" id="ARBA00022527"/>
    </source>
</evidence>
<dbReference type="GO" id="GO:0002229">
    <property type="term" value="P:defense response to oomycetes"/>
    <property type="evidence" value="ECO:0007669"/>
    <property type="project" value="UniProtKB-ARBA"/>
</dbReference>
<feature type="domain" description="Protein kinase" evidence="20">
    <location>
        <begin position="1302"/>
        <end position="1578"/>
    </location>
</feature>
<name>A0A2U1Q6A4_ARTAN</name>
<dbReference type="Gene3D" id="1.10.510.10">
    <property type="entry name" value="Transferase(Phosphotransferase) domain 1"/>
    <property type="match status" value="1"/>
</dbReference>
<dbReference type="PANTHER" id="PTHR11017:SF448">
    <property type="entry name" value="TIR DOMAIN, P-LOOP CONTAINING NUCLEOSIDE TRIPHOSPHATE HYDROLASE"/>
    <property type="match status" value="1"/>
</dbReference>
<dbReference type="InterPro" id="IPR035897">
    <property type="entry name" value="Toll_tir_struct_dom_sf"/>
</dbReference>
<dbReference type="InterPro" id="IPR017441">
    <property type="entry name" value="Protein_kinase_ATP_BS"/>
</dbReference>
<dbReference type="InterPro" id="IPR027417">
    <property type="entry name" value="P-loop_NTPase"/>
</dbReference>